<name>A0A7J7HCA8_CAMSI</name>
<feature type="signal peptide" evidence="1">
    <location>
        <begin position="1"/>
        <end position="18"/>
    </location>
</feature>
<evidence type="ECO:0000313" key="2">
    <source>
        <dbReference type="EMBL" id="KAF5950572.1"/>
    </source>
</evidence>
<reference evidence="3" key="1">
    <citation type="journal article" date="2020" name="Nat. Commun.">
        <title>Genome assembly of wild tea tree DASZ reveals pedigree and selection history of tea varieties.</title>
        <authorList>
            <person name="Zhang W."/>
            <person name="Zhang Y."/>
            <person name="Qiu H."/>
            <person name="Guo Y."/>
            <person name="Wan H."/>
            <person name="Zhang X."/>
            <person name="Scossa F."/>
            <person name="Alseekh S."/>
            <person name="Zhang Q."/>
            <person name="Wang P."/>
            <person name="Xu L."/>
            <person name="Schmidt M.H."/>
            <person name="Jia X."/>
            <person name="Li D."/>
            <person name="Zhu A."/>
            <person name="Guo F."/>
            <person name="Chen W."/>
            <person name="Ni D."/>
            <person name="Usadel B."/>
            <person name="Fernie A.R."/>
            <person name="Wen W."/>
        </authorList>
    </citation>
    <scope>NUCLEOTIDE SEQUENCE [LARGE SCALE GENOMIC DNA]</scope>
    <source>
        <strain evidence="3">cv. G240</strain>
    </source>
</reference>
<dbReference type="Proteomes" id="UP000593564">
    <property type="component" value="Unassembled WGS sequence"/>
</dbReference>
<gene>
    <name evidence="2" type="ORF">HYC85_012565</name>
</gene>
<accession>A0A7J7HCA8</accession>
<keyword evidence="3" id="KW-1185">Reference proteome</keyword>
<reference evidence="2 3" key="2">
    <citation type="submission" date="2020-07" db="EMBL/GenBank/DDBJ databases">
        <title>Genome assembly of wild tea tree DASZ reveals pedigree and selection history of tea varieties.</title>
        <authorList>
            <person name="Zhang W."/>
        </authorList>
    </citation>
    <scope>NUCLEOTIDE SEQUENCE [LARGE SCALE GENOMIC DNA]</scope>
    <source>
        <strain evidence="3">cv. G240</strain>
        <tissue evidence="2">Leaf</tissue>
    </source>
</reference>
<comment type="caution">
    <text evidence="2">The sequence shown here is derived from an EMBL/GenBank/DDBJ whole genome shotgun (WGS) entry which is preliminary data.</text>
</comment>
<protein>
    <submittedName>
        <fullName evidence="2">Uncharacterized protein</fullName>
    </submittedName>
</protein>
<evidence type="ECO:0000313" key="3">
    <source>
        <dbReference type="Proteomes" id="UP000593564"/>
    </source>
</evidence>
<feature type="chain" id="PRO_5029706420" evidence="1">
    <location>
        <begin position="19"/>
        <end position="116"/>
    </location>
</feature>
<organism evidence="2 3">
    <name type="scientific">Camellia sinensis</name>
    <name type="common">Tea plant</name>
    <name type="synonym">Thea sinensis</name>
    <dbReference type="NCBI Taxonomy" id="4442"/>
    <lineage>
        <taxon>Eukaryota</taxon>
        <taxon>Viridiplantae</taxon>
        <taxon>Streptophyta</taxon>
        <taxon>Embryophyta</taxon>
        <taxon>Tracheophyta</taxon>
        <taxon>Spermatophyta</taxon>
        <taxon>Magnoliopsida</taxon>
        <taxon>eudicotyledons</taxon>
        <taxon>Gunneridae</taxon>
        <taxon>Pentapetalae</taxon>
        <taxon>asterids</taxon>
        <taxon>Ericales</taxon>
        <taxon>Theaceae</taxon>
        <taxon>Camellia</taxon>
    </lineage>
</organism>
<sequence>MAFFSHSFSILFFPLINTIPNLHGRGLGVVTFMMERARFAVVAKRKGNGAMSVAEREGTRFRHLSPLEVILHKKWDLCSNFVAFDIMRCFSSPRCHNSPFGSNLLYLERGAFLYEK</sequence>
<dbReference type="EMBL" id="JACBKZ010000005">
    <property type="protein sequence ID" value="KAF5950572.1"/>
    <property type="molecule type" value="Genomic_DNA"/>
</dbReference>
<evidence type="ECO:0000256" key="1">
    <source>
        <dbReference type="SAM" id="SignalP"/>
    </source>
</evidence>
<keyword evidence="1" id="KW-0732">Signal</keyword>
<proteinExistence type="predicted"/>
<dbReference type="AlphaFoldDB" id="A0A7J7HCA8"/>